<evidence type="ECO:0000313" key="2">
    <source>
        <dbReference type="EMBL" id="KAF2852823.1"/>
    </source>
</evidence>
<feature type="compositionally biased region" description="Pro residues" evidence="1">
    <location>
        <begin position="65"/>
        <end position="78"/>
    </location>
</feature>
<reference evidence="2" key="1">
    <citation type="submission" date="2020-01" db="EMBL/GenBank/DDBJ databases">
        <authorList>
            <consortium name="DOE Joint Genome Institute"/>
            <person name="Haridas S."/>
            <person name="Albert R."/>
            <person name="Binder M."/>
            <person name="Bloem J."/>
            <person name="Labutti K."/>
            <person name="Salamov A."/>
            <person name="Andreopoulos B."/>
            <person name="Baker S.E."/>
            <person name="Barry K."/>
            <person name="Bills G."/>
            <person name="Bluhm B.H."/>
            <person name="Cannon C."/>
            <person name="Castanera R."/>
            <person name="Culley D.E."/>
            <person name="Daum C."/>
            <person name="Ezra D."/>
            <person name="Gonzalez J.B."/>
            <person name="Henrissat B."/>
            <person name="Kuo A."/>
            <person name="Liang C."/>
            <person name="Lipzen A."/>
            <person name="Lutzoni F."/>
            <person name="Magnuson J."/>
            <person name="Mondo S."/>
            <person name="Nolan M."/>
            <person name="Ohm R."/>
            <person name="Pangilinan J."/>
            <person name="Park H.-J."/>
            <person name="Ramirez L."/>
            <person name="Alfaro M."/>
            <person name="Sun H."/>
            <person name="Tritt A."/>
            <person name="Yoshinaga Y."/>
            <person name="Zwiers L.-H."/>
            <person name="Turgeon B.G."/>
            <person name="Goodwin S.B."/>
            <person name="Spatafora J.W."/>
            <person name="Crous P.W."/>
            <person name="Grigoriev I.V."/>
        </authorList>
    </citation>
    <scope>NUCLEOTIDE SEQUENCE</scope>
    <source>
        <strain evidence="2">IPT5</strain>
    </source>
</reference>
<feature type="compositionally biased region" description="Polar residues" evidence="1">
    <location>
        <begin position="49"/>
        <end position="59"/>
    </location>
</feature>
<feature type="compositionally biased region" description="Polar residues" evidence="1">
    <location>
        <begin position="107"/>
        <end position="119"/>
    </location>
</feature>
<proteinExistence type="predicted"/>
<dbReference type="EMBL" id="MU006297">
    <property type="protein sequence ID" value="KAF2852823.1"/>
    <property type="molecule type" value="Genomic_DNA"/>
</dbReference>
<dbReference type="OrthoDB" id="5380416at2759"/>
<dbReference type="Proteomes" id="UP000799423">
    <property type="component" value="Unassembled WGS sequence"/>
</dbReference>
<feature type="compositionally biased region" description="Polar residues" evidence="1">
    <location>
        <begin position="196"/>
        <end position="209"/>
    </location>
</feature>
<evidence type="ECO:0000256" key="1">
    <source>
        <dbReference type="SAM" id="MobiDB-lite"/>
    </source>
</evidence>
<feature type="compositionally biased region" description="Polar residues" evidence="1">
    <location>
        <begin position="126"/>
        <end position="135"/>
    </location>
</feature>
<accession>A0A6A7BBX7</accession>
<feature type="non-terminal residue" evidence="2">
    <location>
        <position position="1"/>
    </location>
</feature>
<feature type="compositionally biased region" description="Basic and acidic residues" evidence="1">
    <location>
        <begin position="247"/>
        <end position="264"/>
    </location>
</feature>
<protein>
    <submittedName>
        <fullName evidence="2">Uncharacterized protein</fullName>
    </submittedName>
</protein>
<feature type="compositionally biased region" description="Basic residues" evidence="1">
    <location>
        <begin position="173"/>
        <end position="186"/>
    </location>
</feature>
<feature type="compositionally biased region" description="Pro residues" evidence="1">
    <location>
        <begin position="213"/>
        <end position="228"/>
    </location>
</feature>
<gene>
    <name evidence="2" type="ORF">T440DRAFT_391616</name>
</gene>
<feature type="region of interest" description="Disordered" evidence="1">
    <location>
        <begin position="1"/>
        <end position="264"/>
    </location>
</feature>
<evidence type="ECO:0000313" key="3">
    <source>
        <dbReference type="Proteomes" id="UP000799423"/>
    </source>
</evidence>
<dbReference type="PRINTS" id="PR01217">
    <property type="entry name" value="PRICHEXTENSN"/>
</dbReference>
<feature type="compositionally biased region" description="Basic and acidic residues" evidence="1">
    <location>
        <begin position="95"/>
        <end position="106"/>
    </location>
</feature>
<keyword evidence="3" id="KW-1185">Reference proteome</keyword>
<sequence>GPITPDPRPQSASSPQGPVLDVPGTAHRCSPPSSTMAPGKFSYKPLTLTPINFSLTEGTQIPAPLDSPPETPRPPTPGKGPLSSHPTPKSPAFPPHHDSPLGKVSEDSTAGAQLHQSRASDAASVMSPTSPSTKRPASVRKFLGLRTLSSSDSLKSERPGSPATISSQAPSLSRRKSGGWFGKKKSFAAGSVPEGNGTSAPYSNGRTVSQPQPAHPPAQPKGPPPPALPELKSLGVSDDTLGWGADDMFKNIGADDKSATGKTK</sequence>
<organism evidence="2 3">
    <name type="scientific">Plenodomus tracheiphilus IPT5</name>
    <dbReference type="NCBI Taxonomy" id="1408161"/>
    <lineage>
        <taxon>Eukaryota</taxon>
        <taxon>Fungi</taxon>
        <taxon>Dikarya</taxon>
        <taxon>Ascomycota</taxon>
        <taxon>Pezizomycotina</taxon>
        <taxon>Dothideomycetes</taxon>
        <taxon>Pleosporomycetidae</taxon>
        <taxon>Pleosporales</taxon>
        <taxon>Pleosporineae</taxon>
        <taxon>Leptosphaeriaceae</taxon>
        <taxon>Plenodomus</taxon>
    </lineage>
</organism>
<name>A0A6A7BBX7_9PLEO</name>
<dbReference type="AlphaFoldDB" id="A0A6A7BBX7"/>